<feature type="compositionally biased region" description="Polar residues" evidence="1">
    <location>
        <begin position="415"/>
        <end position="424"/>
    </location>
</feature>
<proteinExistence type="predicted"/>
<comment type="caution">
    <text evidence="3">The sequence shown here is derived from an EMBL/GenBank/DDBJ whole genome shotgun (WGS) entry which is preliminary data.</text>
</comment>
<evidence type="ECO:0000313" key="4">
    <source>
        <dbReference type="Proteomes" id="UP001353858"/>
    </source>
</evidence>
<dbReference type="AlphaFoldDB" id="A0AAN7SBV2"/>
<feature type="region of interest" description="Disordered" evidence="1">
    <location>
        <begin position="414"/>
        <end position="433"/>
    </location>
</feature>
<name>A0AAN7SBV2_9COLE</name>
<feature type="signal peptide" evidence="2">
    <location>
        <begin position="1"/>
        <end position="16"/>
    </location>
</feature>
<evidence type="ECO:0000313" key="3">
    <source>
        <dbReference type="EMBL" id="KAK4873002.1"/>
    </source>
</evidence>
<reference evidence="4" key="1">
    <citation type="submission" date="2023-01" db="EMBL/GenBank/DDBJ databases">
        <title>Key to firefly adult light organ development and bioluminescence: homeobox transcription factors regulate luciferase expression and transportation to peroxisome.</title>
        <authorList>
            <person name="Fu X."/>
        </authorList>
    </citation>
    <scope>NUCLEOTIDE SEQUENCE [LARGE SCALE GENOMIC DNA]</scope>
</reference>
<keyword evidence="2" id="KW-0732">Signal</keyword>
<protein>
    <submittedName>
        <fullName evidence="3">Uncharacterized protein</fullName>
    </submittedName>
</protein>
<dbReference type="EMBL" id="JARPUR010000007">
    <property type="protein sequence ID" value="KAK4873002.1"/>
    <property type="molecule type" value="Genomic_DNA"/>
</dbReference>
<organism evidence="3 4">
    <name type="scientific">Aquatica leii</name>
    <dbReference type="NCBI Taxonomy" id="1421715"/>
    <lineage>
        <taxon>Eukaryota</taxon>
        <taxon>Metazoa</taxon>
        <taxon>Ecdysozoa</taxon>
        <taxon>Arthropoda</taxon>
        <taxon>Hexapoda</taxon>
        <taxon>Insecta</taxon>
        <taxon>Pterygota</taxon>
        <taxon>Neoptera</taxon>
        <taxon>Endopterygota</taxon>
        <taxon>Coleoptera</taxon>
        <taxon>Polyphaga</taxon>
        <taxon>Elateriformia</taxon>
        <taxon>Elateroidea</taxon>
        <taxon>Lampyridae</taxon>
        <taxon>Luciolinae</taxon>
        <taxon>Aquatica</taxon>
    </lineage>
</organism>
<evidence type="ECO:0000256" key="2">
    <source>
        <dbReference type="SAM" id="SignalP"/>
    </source>
</evidence>
<sequence>MKSVFTFVVLLSECFASNHLVEMQQQQQCVGRSCNNIQLPVLKQIILNFDFNQMYTNYLRDVTHCICTKTNPCIGTLYNNCFKLPVGKKQSCVASDPVVMDFYISKVKVMDFNCVKKDYLIKYKKCICAGPVKPCPNSRHATCAKSVFGMSKRFPPGLMKLFTVEELEDLFGNEYVEFSQRPKANKGSSIYNGYASKLKASETTLHSKKVESVKINETKIKPSLSKSSRKNLFNTKPCTRPDSKPNVTRMVLKRKSTSPLHFSNKQLKQRFYTEPQKIIKTKDSDVTKISNTSIEEKEFIEIEKSFHVKEQQKERDLQAEIENILLDDNEKFDALKRNFDDFVIEHEKNMESIRRLLRKFSNADVYISTSKKTVAFAETVVSNVNIPDDRGLEKAVNMYNSIRKNYNKILATPQLDRTNLQTPKSSKKHEGLSRKLQKQCLLLLDTPAK</sequence>
<dbReference type="Proteomes" id="UP001353858">
    <property type="component" value="Unassembled WGS sequence"/>
</dbReference>
<gene>
    <name evidence="3" type="ORF">RN001_015031</name>
</gene>
<accession>A0AAN7SBV2</accession>
<keyword evidence="4" id="KW-1185">Reference proteome</keyword>
<feature type="chain" id="PRO_5042852838" evidence="2">
    <location>
        <begin position="17"/>
        <end position="449"/>
    </location>
</feature>
<evidence type="ECO:0000256" key="1">
    <source>
        <dbReference type="SAM" id="MobiDB-lite"/>
    </source>
</evidence>